<dbReference type="GO" id="GO:0006355">
    <property type="term" value="P:regulation of DNA-templated transcription"/>
    <property type="evidence" value="ECO:0007669"/>
    <property type="project" value="InterPro"/>
</dbReference>
<proteinExistence type="predicted"/>
<dbReference type="Pfam" id="PF01402">
    <property type="entry name" value="RHH_1"/>
    <property type="match status" value="1"/>
</dbReference>
<keyword evidence="3" id="KW-1185">Reference proteome</keyword>
<organism evidence="2 3">
    <name type="scientific">Aminobacter aganoensis</name>
    <dbReference type="NCBI Taxonomy" id="83264"/>
    <lineage>
        <taxon>Bacteria</taxon>
        <taxon>Pseudomonadati</taxon>
        <taxon>Pseudomonadota</taxon>
        <taxon>Alphaproteobacteria</taxon>
        <taxon>Hyphomicrobiales</taxon>
        <taxon>Phyllobacteriaceae</taxon>
        <taxon>Aminobacter</taxon>
    </lineage>
</organism>
<dbReference type="EMBL" id="JACHOU010000002">
    <property type="protein sequence ID" value="MBB6353449.1"/>
    <property type="molecule type" value="Genomic_DNA"/>
</dbReference>
<dbReference type="RefSeq" id="WP_184698488.1">
    <property type="nucleotide sequence ID" value="NZ_BAABEG010000001.1"/>
</dbReference>
<dbReference type="Proteomes" id="UP000536262">
    <property type="component" value="Unassembled WGS sequence"/>
</dbReference>
<protein>
    <recommendedName>
        <fullName evidence="1">Ribbon-helix-helix protein CopG domain-containing protein</fullName>
    </recommendedName>
</protein>
<evidence type="ECO:0000259" key="1">
    <source>
        <dbReference type="Pfam" id="PF01402"/>
    </source>
</evidence>
<evidence type="ECO:0000313" key="2">
    <source>
        <dbReference type="EMBL" id="MBB6353449.1"/>
    </source>
</evidence>
<gene>
    <name evidence="2" type="ORF">GGR00_001217</name>
</gene>
<accession>A0A7X0F5I9</accession>
<sequence>MTTRIDFAEELESASDRIADISRPDLQIMLRRAALRLRNTEGIVLEPDVDEAIDALAADLKMNRKDLLRVIIREWLEKGAYLPVRMLEEGDETDGSA</sequence>
<dbReference type="InterPro" id="IPR002145">
    <property type="entry name" value="CopG"/>
</dbReference>
<evidence type="ECO:0000313" key="3">
    <source>
        <dbReference type="Proteomes" id="UP000536262"/>
    </source>
</evidence>
<name>A0A7X0F5I9_9HYPH</name>
<feature type="domain" description="Ribbon-helix-helix protein CopG" evidence="1">
    <location>
        <begin position="45"/>
        <end position="78"/>
    </location>
</feature>
<dbReference type="AlphaFoldDB" id="A0A7X0F5I9"/>
<comment type="caution">
    <text evidence="2">The sequence shown here is derived from an EMBL/GenBank/DDBJ whole genome shotgun (WGS) entry which is preliminary data.</text>
</comment>
<reference evidence="2 3" key="1">
    <citation type="submission" date="2020-08" db="EMBL/GenBank/DDBJ databases">
        <title>Genomic Encyclopedia of Type Strains, Phase IV (KMG-IV): sequencing the most valuable type-strain genomes for metagenomic binning, comparative biology and taxonomic classification.</title>
        <authorList>
            <person name="Goeker M."/>
        </authorList>
    </citation>
    <scope>NUCLEOTIDE SEQUENCE [LARGE SCALE GENOMIC DNA]</scope>
    <source>
        <strain evidence="2 3">DSM 7051</strain>
    </source>
</reference>